<accession>A0A7G7WXJ6</accession>
<reference evidence="2 3" key="1">
    <citation type="submission" date="2020-07" db="EMBL/GenBank/DDBJ databases">
        <title>Complete genome sequence of Rhizobium leguminosarum bacteriophage vB_RlegM_P9VFCI.</title>
        <authorList>
            <person name="Gunathilake D."/>
            <person name="Bhat S."/>
            <person name="Yost C.K."/>
            <person name="Hynes M.F."/>
        </authorList>
    </citation>
    <scope>NUCLEOTIDE SEQUENCE [LARGE SCALE GENOMIC DNA]</scope>
</reference>
<feature type="transmembrane region" description="Helical" evidence="1">
    <location>
        <begin position="52"/>
        <end position="74"/>
    </location>
</feature>
<evidence type="ECO:0000313" key="3">
    <source>
        <dbReference type="Proteomes" id="UP000515832"/>
    </source>
</evidence>
<proteinExistence type="predicted"/>
<keyword evidence="1" id="KW-1133">Transmembrane helix</keyword>
<protein>
    <recommendedName>
        <fullName evidence="4">Transmembrane protein</fullName>
    </recommendedName>
</protein>
<feature type="transmembrane region" description="Helical" evidence="1">
    <location>
        <begin position="27"/>
        <end position="46"/>
    </location>
</feature>
<evidence type="ECO:0000256" key="1">
    <source>
        <dbReference type="SAM" id="Phobius"/>
    </source>
</evidence>
<dbReference type="EMBL" id="MT778839">
    <property type="protein sequence ID" value="QNH71940.1"/>
    <property type="molecule type" value="Genomic_DNA"/>
</dbReference>
<name>A0A7G7WXJ6_9CAUD</name>
<evidence type="ECO:0000313" key="2">
    <source>
        <dbReference type="EMBL" id="QNH71940.1"/>
    </source>
</evidence>
<keyword evidence="1" id="KW-0472">Membrane</keyword>
<sequence length="97" mass="11357">MQNMVGIEFALHQADESMRFYRFRKNLFLIPWIIIVGYTLHAFNTFSDYRAALLITLPLNIWIGIPLFLMGAYYQSRYSLCKREAKSIASFLQKAKA</sequence>
<gene>
    <name evidence="2" type="ORF">P9VFCI_020</name>
</gene>
<evidence type="ECO:0008006" key="4">
    <source>
        <dbReference type="Google" id="ProtNLM"/>
    </source>
</evidence>
<organism evidence="2 3">
    <name type="scientific">Rhizobium phage P9VFCI</name>
    <dbReference type="NCBI Taxonomy" id="2763531"/>
    <lineage>
        <taxon>Viruses</taxon>
        <taxon>Duplodnaviria</taxon>
        <taxon>Heunggongvirae</taxon>
        <taxon>Uroviricota</taxon>
        <taxon>Caudoviricetes</taxon>
        <taxon>Pootjesviridae</taxon>
        <taxon>Innesvirus</taxon>
        <taxon>Innesvirus P9VFCI</taxon>
    </lineage>
</organism>
<dbReference type="Proteomes" id="UP000515832">
    <property type="component" value="Segment"/>
</dbReference>
<keyword evidence="1" id="KW-0812">Transmembrane</keyword>
<keyword evidence="3" id="KW-1185">Reference proteome</keyword>